<evidence type="ECO:0000256" key="9">
    <source>
        <dbReference type="ARBA" id="ARBA00022553"/>
    </source>
</evidence>
<evidence type="ECO:0000256" key="20">
    <source>
        <dbReference type="ARBA" id="ARBA00047461"/>
    </source>
</evidence>
<dbReference type="Gene3D" id="3.40.50.720">
    <property type="entry name" value="NAD(P)-binding Rossmann-like Domain"/>
    <property type="match status" value="1"/>
</dbReference>
<comment type="catalytic activity">
    <reaction evidence="28">
        <text>4-hydroxynonanal + NADP(+) = (E)-4-hydroxynon-2-enal + NADPH + H(+)</text>
        <dbReference type="Rhea" id="RHEA:64736"/>
        <dbReference type="ChEBI" id="CHEBI:15378"/>
        <dbReference type="ChEBI" id="CHEBI:57783"/>
        <dbReference type="ChEBI" id="CHEBI:58349"/>
        <dbReference type="ChEBI" id="CHEBI:58968"/>
        <dbReference type="ChEBI" id="CHEBI:156112"/>
    </reaction>
    <physiologicalReaction direction="right-to-left" evidence="28">
        <dbReference type="Rhea" id="RHEA:64738"/>
    </physiologicalReaction>
</comment>
<comment type="catalytic activity">
    <reaction evidence="29">
        <text>20-hydroxy-leukotriene B4 + NADP(+) = 12-oxo-20-hydroxy-leukotriene B4 + NADPH + H(+)</text>
        <dbReference type="Rhea" id="RHEA:51208"/>
        <dbReference type="ChEBI" id="CHEBI:15378"/>
        <dbReference type="ChEBI" id="CHEBI:57460"/>
        <dbReference type="ChEBI" id="CHEBI:57783"/>
        <dbReference type="ChEBI" id="CHEBI:58349"/>
        <dbReference type="ChEBI" id="CHEBI:133346"/>
    </reaction>
    <physiologicalReaction direction="left-to-right" evidence="29">
        <dbReference type="Rhea" id="RHEA:51209"/>
    </physiologicalReaction>
</comment>
<comment type="catalytic activity">
    <reaction evidence="20">
        <text>octanal + NADP(+) = (2E)-octenal + NADPH + H(+)</text>
        <dbReference type="Rhea" id="RHEA:50780"/>
        <dbReference type="ChEBI" id="CHEBI:15378"/>
        <dbReference type="ChEBI" id="CHEBI:17935"/>
        <dbReference type="ChEBI" id="CHEBI:57783"/>
        <dbReference type="ChEBI" id="CHEBI:58349"/>
        <dbReference type="ChEBI" id="CHEBI:61748"/>
    </reaction>
    <physiologicalReaction direction="right-to-left" evidence="20">
        <dbReference type="Rhea" id="RHEA:50782"/>
    </physiologicalReaction>
</comment>
<dbReference type="InterPro" id="IPR041694">
    <property type="entry name" value="ADH_N_2"/>
</dbReference>
<evidence type="ECO:0000256" key="32">
    <source>
        <dbReference type="ARBA" id="ARBA00049070"/>
    </source>
</evidence>
<dbReference type="EnsemblMetazoa" id="XM_038191487.1">
    <property type="protein sequence ID" value="XP_038047415.1"/>
    <property type="gene ID" value="LOC119721412"/>
</dbReference>
<dbReference type="InterPro" id="IPR014190">
    <property type="entry name" value="PTGR1"/>
</dbReference>
<evidence type="ECO:0000256" key="22">
    <source>
        <dbReference type="ARBA" id="ARBA00047742"/>
    </source>
</evidence>
<dbReference type="Pfam" id="PF16884">
    <property type="entry name" value="ADH_N_2"/>
    <property type="match status" value="1"/>
</dbReference>
<dbReference type="InterPro" id="IPR045010">
    <property type="entry name" value="MDR_fam"/>
</dbReference>
<dbReference type="Gene3D" id="3.90.180.10">
    <property type="entry name" value="Medium-chain alcohol dehydrogenases, catalytic domain"/>
    <property type="match status" value="1"/>
</dbReference>
<sequence length="327" mass="35688">MTKGKKWVLEKHFQGMPKRSDMKIVEFDIPPIKDGSVLLEAVYLSLDPYMRPYTATMPEGITMIGEQIARVIESKNTEFPLGTNVLTHAGWVSHSVSDGKNLTKIPPYPKGVPLSLALGTLGMPGMTANYGLVDICAPKVGEVVVVSGAAGAVGNAVGQIAKFKGCKVIGFAGSEEKVTWLKELGFDEAFNYKTIKDLDATLKSVAPNGIDCYFDNVGGEFSNTVLNNMARLGRVACCGAISVYNDTKPLMLPAIHGTLISKEITMTGFRVVSYRDRYPEWIQRNIQWINEGKLKYKEHVTKGFDNMFDAFMGLFSGANTGKAVVEV</sequence>
<keyword evidence="14" id="KW-0443">Lipid metabolism</keyword>
<evidence type="ECO:0000256" key="13">
    <source>
        <dbReference type="ARBA" id="ARBA00023002"/>
    </source>
</evidence>
<dbReference type="InterPro" id="IPR036291">
    <property type="entry name" value="NAD(P)-bd_dom_sf"/>
</dbReference>
<reference evidence="36" key="1">
    <citation type="submission" date="2022-11" db="UniProtKB">
        <authorList>
            <consortium name="EnsemblMetazoa"/>
        </authorList>
    </citation>
    <scope>IDENTIFICATION</scope>
</reference>
<keyword evidence="37" id="KW-1185">Reference proteome</keyword>
<accession>A0A913Z960</accession>
<evidence type="ECO:0000256" key="18">
    <source>
        <dbReference type="ARBA" id="ARBA00032297"/>
    </source>
</evidence>
<evidence type="ECO:0000256" key="34">
    <source>
        <dbReference type="ARBA" id="ARBA00049368"/>
    </source>
</evidence>
<evidence type="ECO:0000256" key="26">
    <source>
        <dbReference type="ARBA" id="ARBA00048066"/>
    </source>
</evidence>
<dbReference type="GO" id="GO:0032440">
    <property type="term" value="F:2-alkenal reductase [NAD(P)H] activity"/>
    <property type="evidence" value="ECO:0007669"/>
    <property type="project" value="UniProtKB-EC"/>
</dbReference>
<evidence type="ECO:0000313" key="37">
    <source>
        <dbReference type="Proteomes" id="UP000887568"/>
    </source>
</evidence>
<evidence type="ECO:0000256" key="3">
    <source>
        <dbReference type="ARBA" id="ARBA00011852"/>
    </source>
</evidence>
<dbReference type="EC" id="1.3.1.74" evidence="5"/>
<evidence type="ECO:0000256" key="2">
    <source>
        <dbReference type="ARBA" id="ARBA00010460"/>
    </source>
</evidence>
<comment type="catalytic activity">
    <reaction evidence="21">
        <text>decanal + NADP(+) = (2E)-decenal + NADPH + H(+)</text>
        <dbReference type="Rhea" id="RHEA:50612"/>
        <dbReference type="ChEBI" id="CHEBI:15378"/>
        <dbReference type="ChEBI" id="CHEBI:31457"/>
        <dbReference type="ChEBI" id="CHEBI:57783"/>
        <dbReference type="ChEBI" id="CHEBI:58349"/>
        <dbReference type="ChEBI" id="CHEBI:133455"/>
    </reaction>
    <physiologicalReaction direction="right-to-left" evidence="21">
        <dbReference type="Rhea" id="RHEA:50614"/>
    </physiologicalReaction>
</comment>
<dbReference type="GeneID" id="119721412"/>
<evidence type="ECO:0000256" key="21">
    <source>
        <dbReference type="ARBA" id="ARBA00047617"/>
    </source>
</evidence>
<keyword evidence="12" id="KW-0007">Acetylation</keyword>
<dbReference type="FunFam" id="3.40.50.720:FF:000121">
    <property type="entry name" value="Prostaglandin reductase 2"/>
    <property type="match status" value="1"/>
</dbReference>
<dbReference type="GO" id="GO:0006693">
    <property type="term" value="P:prostaglandin metabolic process"/>
    <property type="evidence" value="ECO:0007669"/>
    <property type="project" value="UniProtKB-KW"/>
</dbReference>
<dbReference type="GO" id="GO:0005737">
    <property type="term" value="C:cytoplasm"/>
    <property type="evidence" value="ECO:0007669"/>
    <property type="project" value="UniProtKB-SubCell"/>
</dbReference>
<comment type="catalytic activity">
    <reaction evidence="31">
        <text>(5S,12S)-dihydroxy-(6E,10E,12E,14Z)-eicosatetraenoate + NADP(+) = 12-oxo-(5S)-hydroxy-(6E,8E,10E,14Z)-eicosatetraenoate + NADPH + H(+)</text>
        <dbReference type="Rhea" id="RHEA:51212"/>
        <dbReference type="ChEBI" id="CHEBI:15378"/>
        <dbReference type="ChEBI" id="CHEBI:57783"/>
        <dbReference type="ChEBI" id="CHEBI:58349"/>
        <dbReference type="ChEBI" id="CHEBI:133974"/>
        <dbReference type="ChEBI" id="CHEBI:133975"/>
    </reaction>
    <physiologicalReaction direction="left-to-right" evidence="31">
        <dbReference type="Rhea" id="RHEA:51213"/>
    </physiologicalReaction>
</comment>
<comment type="catalytic activity">
    <reaction evidence="24">
        <text>13,14-dihydro-15-oxo-prostaglandin F1alpha + NADP(+) = 15-oxoprostaglandin F1alpha + NADPH + H(+)</text>
        <dbReference type="Rhea" id="RHEA:50592"/>
        <dbReference type="ChEBI" id="CHEBI:15378"/>
        <dbReference type="ChEBI" id="CHEBI:57783"/>
        <dbReference type="ChEBI" id="CHEBI:58349"/>
        <dbReference type="ChEBI" id="CHEBI:79072"/>
        <dbReference type="ChEBI" id="CHEBI:133411"/>
    </reaction>
    <physiologicalReaction direction="right-to-left" evidence="24">
        <dbReference type="Rhea" id="RHEA:50594"/>
    </physiologicalReaction>
</comment>
<evidence type="ECO:0000256" key="30">
    <source>
        <dbReference type="ARBA" id="ARBA00048953"/>
    </source>
</evidence>
<evidence type="ECO:0000256" key="19">
    <source>
        <dbReference type="ARBA" id="ARBA00033119"/>
    </source>
</evidence>
<protein>
    <recommendedName>
        <fullName evidence="6">Prostaglandin reductase 1</fullName>
        <ecNumber evidence="4">1.3.1.48</ecNumber>
        <ecNumber evidence="5">1.3.1.74</ecNumber>
    </recommendedName>
    <alternativeName>
        <fullName evidence="19">15-oxoprostaglandin 13-reductase</fullName>
    </alternativeName>
    <alternativeName>
        <fullName evidence="17">Dithiolethione-inducible gene 1 protein</fullName>
    </alternativeName>
    <alternativeName>
        <fullName evidence="16">Leukotriene B4 12-hydroxydehydrogenase</fullName>
    </alternativeName>
    <alternativeName>
        <fullName evidence="18">NAD(P)H-dependent alkenal/one oxidoreductase</fullName>
    </alternativeName>
</protein>
<dbReference type="CDD" id="cd08294">
    <property type="entry name" value="leukotriene_B4_DH_like"/>
    <property type="match status" value="1"/>
</dbReference>
<evidence type="ECO:0000256" key="25">
    <source>
        <dbReference type="ARBA" id="ARBA00047903"/>
    </source>
</evidence>
<keyword evidence="15" id="KW-0379">Hydroxylation</keyword>
<dbReference type="PANTHER" id="PTHR43205:SF7">
    <property type="entry name" value="PROSTAGLANDIN REDUCTASE 1"/>
    <property type="match status" value="1"/>
</dbReference>
<keyword evidence="8" id="KW-0644">Prostaglandin metabolism</keyword>
<dbReference type="GO" id="GO:0047522">
    <property type="term" value="F:15-oxoprostaglandin 13-reductase [NAD(P)+] activity"/>
    <property type="evidence" value="ECO:0007669"/>
    <property type="project" value="UniProtKB-EC"/>
</dbReference>
<name>A0A913Z960_PATMI</name>
<dbReference type="AlphaFoldDB" id="A0A913Z960"/>
<evidence type="ECO:0000256" key="16">
    <source>
        <dbReference type="ARBA" id="ARBA00031851"/>
    </source>
</evidence>
<dbReference type="OrthoDB" id="809632at2759"/>
<evidence type="ECO:0000256" key="1">
    <source>
        <dbReference type="ARBA" id="ARBA00004496"/>
    </source>
</evidence>
<organism evidence="36 37">
    <name type="scientific">Patiria miniata</name>
    <name type="common">Bat star</name>
    <name type="synonym">Asterina miniata</name>
    <dbReference type="NCBI Taxonomy" id="46514"/>
    <lineage>
        <taxon>Eukaryota</taxon>
        <taxon>Metazoa</taxon>
        <taxon>Echinodermata</taxon>
        <taxon>Eleutherozoa</taxon>
        <taxon>Asterozoa</taxon>
        <taxon>Asteroidea</taxon>
        <taxon>Valvatacea</taxon>
        <taxon>Valvatida</taxon>
        <taxon>Asterinidae</taxon>
        <taxon>Patiria</taxon>
    </lineage>
</organism>
<keyword evidence="7" id="KW-0963">Cytoplasm</keyword>
<evidence type="ECO:0000256" key="12">
    <source>
        <dbReference type="ARBA" id="ARBA00022990"/>
    </source>
</evidence>
<evidence type="ECO:0000256" key="29">
    <source>
        <dbReference type="ARBA" id="ARBA00048591"/>
    </source>
</evidence>
<comment type="catalytic activity">
    <reaction evidence="30">
        <text>6-trans-leukotriene B4 + NADP(+) = 12-oxo-(5S)-hydroxy-(6E,8E,10E,14Z)-eicosatetraenoate + NADPH + H(+)</text>
        <dbReference type="Rhea" id="RHEA:51204"/>
        <dbReference type="ChEBI" id="CHEBI:15378"/>
        <dbReference type="ChEBI" id="CHEBI:57783"/>
        <dbReference type="ChEBI" id="CHEBI:58349"/>
        <dbReference type="ChEBI" id="CHEBI:90723"/>
        <dbReference type="ChEBI" id="CHEBI:133974"/>
    </reaction>
    <physiologicalReaction direction="left-to-right" evidence="30">
        <dbReference type="Rhea" id="RHEA:51205"/>
    </physiologicalReaction>
</comment>
<dbReference type="PANTHER" id="PTHR43205">
    <property type="entry name" value="PROSTAGLANDIN REDUCTASE"/>
    <property type="match status" value="1"/>
</dbReference>
<keyword evidence="13" id="KW-0560">Oxidoreductase</keyword>
<keyword evidence="10" id="KW-0276">Fatty acid metabolism</keyword>
<dbReference type="OMA" id="MISDYNT"/>
<comment type="catalytic activity">
    <reaction evidence="25">
        <text>dodecanal + NADP(+) = (2E)-dodecenal + NADPH + H(+)</text>
        <dbReference type="Rhea" id="RHEA:50784"/>
        <dbReference type="ChEBI" id="CHEBI:15378"/>
        <dbReference type="ChEBI" id="CHEBI:27836"/>
        <dbReference type="ChEBI" id="CHEBI:57783"/>
        <dbReference type="ChEBI" id="CHEBI:58349"/>
        <dbReference type="ChEBI" id="CHEBI:133741"/>
    </reaction>
    <physiologicalReaction direction="right-to-left" evidence="25">
        <dbReference type="Rhea" id="RHEA:50786"/>
    </physiologicalReaction>
</comment>
<evidence type="ECO:0000256" key="31">
    <source>
        <dbReference type="ARBA" id="ARBA00049068"/>
    </source>
</evidence>
<evidence type="ECO:0000256" key="6">
    <source>
        <dbReference type="ARBA" id="ARBA00020651"/>
    </source>
</evidence>
<evidence type="ECO:0000256" key="7">
    <source>
        <dbReference type="ARBA" id="ARBA00022490"/>
    </source>
</evidence>
<dbReference type="SUPFAM" id="SSF51735">
    <property type="entry name" value="NAD(P)-binding Rossmann-fold domains"/>
    <property type="match status" value="1"/>
</dbReference>
<evidence type="ECO:0000256" key="10">
    <source>
        <dbReference type="ARBA" id="ARBA00022832"/>
    </source>
</evidence>
<evidence type="ECO:0000256" key="17">
    <source>
        <dbReference type="ARBA" id="ARBA00032255"/>
    </source>
</evidence>
<evidence type="ECO:0000256" key="27">
    <source>
        <dbReference type="ARBA" id="ARBA00048290"/>
    </source>
</evidence>
<dbReference type="SUPFAM" id="SSF50129">
    <property type="entry name" value="GroES-like"/>
    <property type="match status" value="2"/>
</dbReference>
<dbReference type="SMART" id="SM00829">
    <property type="entry name" value="PKS_ER"/>
    <property type="match status" value="1"/>
</dbReference>
<evidence type="ECO:0000256" key="24">
    <source>
        <dbReference type="ARBA" id="ARBA00047878"/>
    </source>
</evidence>
<comment type="catalytic activity">
    <reaction evidence="23">
        <text>leukotriene B4 + NADP(+) = 12-oxo-leukotriene B4 + NADPH + H(+)</text>
        <dbReference type="Rhea" id="RHEA:50608"/>
        <dbReference type="ChEBI" id="CHEBI:15378"/>
        <dbReference type="ChEBI" id="CHEBI:57461"/>
        <dbReference type="ChEBI" id="CHEBI:57783"/>
        <dbReference type="ChEBI" id="CHEBI:58349"/>
        <dbReference type="ChEBI" id="CHEBI:133309"/>
    </reaction>
    <physiologicalReaction direction="left-to-right" evidence="23">
        <dbReference type="Rhea" id="RHEA:50609"/>
    </physiologicalReaction>
</comment>
<comment type="subcellular location">
    <subcellularLocation>
        <location evidence="1">Cytoplasm</location>
    </subcellularLocation>
</comment>
<evidence type="ECO:0000256" key="15">
    <source>
        <dbReference type="ARBA" id="ARBA00023278"/>
    </source>
</evidence>
<evidence type="ECO:0000256" key="5">
    <source>
        <dbReference type="ARBA" id="ARBA00012410"/>
    </source>
</evidence>
<evidence type="ECO:0000259" key="35">
    <source>
        <dbReference type="SMART" id="SM00829"/>
    </source>
</evidence>
<dbReference type="RefSeq" id="XP_038047415.1">
    <property type="nucleotide sequence ID" value="XM_038191487.1"/>
</dbReference>
<dbReference type="Proteomes" id="UP000887568">
    <property type="component" value="Unplaced"/>
</dbReference>
<dbReference type="Pfam" id="PF00107">
    <property type="entry name" value="ADH_zinc_N"/>
    <property type="match status" value="1"/>
</dbReference>
<evidence type="ECO:0000256" key="33">
    <source>
        <dbReference type="ARBA" id="ARBA00049179"/>
    </source>
</evidence>
<dbReference type="InterPro" id="IPR020843">
    <property type="entry name" value="ER"/>
</dbReference>
<evidence type="ECO:0000256" key="4">
    <source>
        <dbReference type="ARBA" id="ARBA00011981"/>
    </source>
</evidence>
<dbReference type="InterPro" id="IPR013149">
    <property type="entry name" value="ADH-like_C"/>
</dbReference>
<comment type="similarity">
    <text evidence="2">Belongs to the NADP-dependent oxidoreductase L4BD family.</text>
</comment>
<proteinExistence type="inferred from homology"/>
<dbReference type="InterPro" id="IPR011032">
    <property type="entry name" value="GroES-like_sf"/>
</dbReference>
<comment type="catalytic activity">
    <reaction evidence="34">
        <text>hexanal + NADP(+) = (E)-hex-2-enal + NADPH + H(+)</text>
        <dbReference type="Rhea" id="RHEA:50776"/>
        <dbReference type="ChEBI" id="CHEBI:15378"/>
        <dbReference type="ChEBI" id="CHEBI:28913"/>
        <dbReference type="ChEBI" id="CHEBI:57783"/>
        <dbReference type="ChEBI" id="CHEBI:58349"/>
        <dbReference type="ChEBI" id="CHEBI:88528"/>
    </reaction>
    <physiologicalReaction direction="right-to-left" evidence="34">
        <dbReference type="Rhea" id="RHEA:50778"/>
    </physiologicalReaction>
</comment>
<comment type="catalytic activity">
    <reaction evidence="33">
        <text>an n-alkanal + NADP(+) = an alk-2-enal + NADPH + H(+)</text>
        <dbReference type="Rhea" id="RHEA:13737"/>
        <dbReference type="ChEBI" id="CHEBI:12834"/>
        <dbReference type="ChEBI" id="CHEBI:13757"/>
        <dbReference type="ChEBI" id="CHEBI:15378"/>
        <dbReference type="ChEBI" id="CHEBI:57783"/>
        <dbReference type="ChEBI" id="CHEBI:58349"/>
        <dbReference type="EC" id="1.3.1.74"/>
    </reaction>
    <physiologicalReaction direction="right-to-left" evidence="33">
        <dbReference type="Rhea" id="RHEA:13739"/>
    </physiologicalReaction>
</comment>
<evidence type="ECO:0000256" key="8">
    <source>
        <dbReference type="ARBA" id="ARBA00022501"/>
    </source>
</evidence>
<evidence type="ECO:0000256" key="14">
    <source>
        <dbReference type="ARBA" id="ARBA00023098"/>
    </source>
</evidence>
<feature type="domain" description="Enoyl reductase (ER)" evidence="35">
    <location>
        <begin position="18"/>
        <end position="325"/>
    </location>
</feature>
<keyword evidence="9" id="KW-0597">Phosphoprotein</keyword>
<dbReference type="EC" id="1.3.1.48" evidence="4"/>
<evidence type="ECO:0000313" key="36">
    <source>
        <dbReference type="EnsemblMetazoa" id="XP_038047415.1"/>
    </source>
</evidence>
<keyword evidence="11" id="KW-0521">NADP</keyword>
<comment type="catalytic activity">
    <reaction evidence="27">
        <text>13,14-dihydro-15-oxo-PGF2alpha + NADP(+) = 15-oxoprostaglandin F2alpha + NADPH + H(+)</text>
        <dbReference type="Rhea" id="RHEA:50588"/>
        <dbReference type="ChEBI" id="CHEBI:15378"/>
        <dbReference type="ChEBI" id="CHEBI:57783"/>
        <dbReference type="ChEBI" id="CHEBI:58349"/>
        <dbReference type="ChEBI" id="CHEBI:133374"/>
        <dbReference type="ChEBI" id="CHEBI:133409"/>
    </reaction>
    <physiologicalReaction direction="right-to-left" evidence="27">
        <dbReference type="Rhea" id="RHEA:50590"/>
    </physiologicalReaction>
</comment>
<evidence type="ECO:0000256" key="28">
    <source>
        <dbReference type="ARBA" id="ARBA00048387"/>
    </source>
</evidence>
<evidence type="ECO:0000256" key="23">
    <source>
        <dbReference type="ARBA" id="ARBA00047871"/>
    </source>
</evidence>
<evidence type="ECO:0000256" key="11">
    <source>
        <dbReference type="ARBA" id="ARBA00022857"/>
    </source>
</evidence>
<comment type="subunit">
    <text evidence="3">Monomer or homodimer.</text>
</comment>
<comment type="catalytic activity">
    <reaction evidence="22">
        <text>pentan-2-one + NADP(+) = (E)-pent-3-en-2-one + NADPH + H(+)</text>
        <dbReference type="Rhea" id="RHEA:50788"/>
        <dbReference type="ChEBI" id="CHEBI:15378"/>
        <dbReference type="ChEBI" id="CHEBI:16472"/>
        <dbReference type="ChEBI" id="CHEBI:57783"/>
        <dbReference type="ChEBI" id="CHEBI:58349"/>
        <dbReference type="ChEBI" id="CHEBI:145276"/>
    </reaction>
    <physiologicalReaction direction="right-to-left" evidence="22">
        <dbReference type="Rhea" id="RHEA:50790"/>
    </physiologicalReaction>
</comment>
<comment type="catalytic activity">
    <reaction evidence="32">
        <text>13,14-dihydro-15-oxo-prostaglandin E1 + NADP(+) = 15-oxoprostaglandin E1 + NADPH + H(+)</text>
        <dbReference type="Rhea" id="RHEA:50584"/>
        <dbReference type="ChEBI" id="CHEBI:15378"/>
        <dbReference type="ChEBI" id="CHEBI:57401"/>
        <dbReference type="ChEBI" id="CHEBI:57783"/>
        <dbReference type="ChEBI" id="CHEBI:58349"/>
        <dbReference type="ChEBI" id="CHEBI:133408"/>
    </reaction>
    <physiologicalReaction direction="right-to-left" evidence="32">
        <dbReference type="Rhea" id="RHEA:50586"/>
    </physiologicalReaction>
</comment>
<comment type="catalytic activity">
    <reaction evidence="26">
        <text>nonan-2-one + NADP(+) = (3E)-nonen-2-one + NADPH + H(+)</text>
        <dbReference type="Rhea" id="RHEA:50616"/>
        <dbReference type="ChEBI" id="CHEBI:15378"/>
        <dbReference type="ChEBI" id="CHEBI:57783"/>
        <dbReference type="ChEBI" id="CHEBI:58349"/>
        <dbReference type="ChEBI" id="CHEBI:77927"/>
        <dbReference type="ChEBI" id="CHEBI:133457"/>
    </reaction>
    <physiologicalReaction direction="right-to-left" evidence="26">
        <dbReference type="Rhea" id="RHEA:50618"/>
    </physiologicalReaction>
</comment>